<dbReference type="Pfam" id="PF20700">
    <property type="entry name" value="Mutator"/>
    <property type="match status" value="1"/>
</dbReference>
<evidence type="ECO:0000313" key="3">
    <source>
        <dbReference type="EMBL" id="CEK79690.1"/>
    </source>
</evidence>
<feature type="non-terminal residue" evidence="3">
    <location>
        <position position="1"/>
    </location>
</feature>
<dbReference type="AlphaFoldDB" id="A0A0B7AID1"/>
<dbReference type="InterPro" id="IPR049012">
    <property type="entry name" value="Mutator_transp_dom"/>
</dbReference>
<sequence>QKRMGKRLIDKRLIDKVAANKSKSFIENDKKYKGIRGVGRLTKAVIKRIQGYYGGEIWSNVGHLDAMKKAIWSIWEHRKGIHVNCGNWCHGQNRNKLPDFVMEIIKPVFEDLSNDHLLKNVYIVEHKMLMKHTMI</sequence>
<evidence type="ECO:0000313" key="2">
    <source>
        <dbReference type="EMBL" id="CEK79689.1"/>
    </source>
</evidence>
<accession>A0A0B7AID1</accession>
<protein>
    <recommendedName>
        <fullName evidence="1">Mutator-like transposase domain-containing protein</fullName>
    </recommendedName>
</protein>
<proteinExistence type="predicted"/>
<dbReference type="EMBL" id="HACG01032824">
    <property type="protein sequence ID" value="CEK79689.1"/>
    <property type="molecule type" value="Transcribed_RNA"/>
</dbReference>
<feature type="domain" description="Mutator-like transposase" evidence="1">
    <location>
        <begin position="23"/>
        <end position="89"/>
    </location>
</feature>
<organism evidence="3">
    <name type="scientific">Arion vulgaris</name>
    <dbReference type="NCBI Taxonomy" id="1028688"/>
    <lineage>
        <taxon>Eukaryota</taxon>
        <taxon>Metazoa</taxon>
        <taxon>Spiralia</taxon>
        <taxon>Lophotrochozoa</taxon>
        <taxon>Mollusca</taxon>
        <taxon>Gastropoda</taxon>
        <taxon>Heterobranchia</taxon>
        <taxon>Euthyneura</taxon>
        <taxon>Panpulmonata</taxon>
        <taxon>Eupulmonata</taxon>
        <taxon>Stylommatophora</taxon>
        <taxon>Helicina</taxon>
        <taxon>Arionoidea</taxon>
        <taxon>Arionidae</taxon>
        <taxon>Arion</taxon>
    </lineage>
</organism>
<name>A0A0B7AID1_9EUPU</name>
<dbReference type="EMBL" id="HACG01032825">
    <property type="protein sequence ID" value="CEK79690.1"/>
    <property type="molecule type" value="Transcribed_RNA"/>
</dbReference>
<gene>
    <name evidence="3" type="primary">ORF116874</name>
    <name evidence="2" type="synonym">ORF116872</name>
</gene>
<reference evidence="3" key="1">
    <citation type="submission" date="2014-12" db="EMBL/GenBank/DDBJ databases">
        <title>Insight into the proteome of Arion vulgaris.</title>
        <authorList>
            <person name="Aradska J."/>
            <person name="Bulat T."/>
            <person name="Smidak R."/>
            <person name="Sarate P."/>
            <person name="Gangsoo J."/>
            <person name="Sialana F."/>
            <person name="Bilban M."/>
            <person name="Lubec G."/>
        </authorList>
    </citation>
    <scope>NUCLEOTIDE SEQUENCE</scope>
    <source>
        <tissue evidence="3">Skin</tissue>
    </source>
</reference>
<evidence type="ECO:0000259" key="1">
    <source>
        <dbReference type="Pfam" id="PF20700"/>
    </source>
</evidence>